<keyword evidence="8" id="KW-1185">Reference proteome</keyword>
<keyword evidence="1" id="KW-0805">Transcription regulation</keyword>
<evidence type="ECO:0000256" key="2">
    <source>
        <dbReference type="ARBA" id="ARBA00023125"/>
    </source>
</evidence>
<evidence type="ECO:0000256" key="4">
    <source>
        <dbReference type="PROSITE-ProRule" id="PRU00335"/>
    </source>
</evidence>
<dbReference type="GO" id="GO:0003677">
    <property type="term" value="F:DNA binding"/>
    <property type="evidence" value="ECO:0007669"/>
    <property type="project" value="UniProtKB-UniRule"/>
</dbReference>
<dbReference type="Proteomes" id="UP000199173">
    <property type="component" value="Unassembled WGS sequence"/>
</dbReference>
<protein>
    <submittedName>
        <fullName evidence="6">Transcriptional regulator, TetR family</fullName>
    </submittedName>
</protein>
<proteinExistence type="predicted"/>
<dbReference type="PROSITE" id="PS50977">
    <property type="entry name" value="HTH_TETR_2"/>
    <property type="match status" value="1"/>
</dbReference>
<dbReference type="AlphaFoldDB" id="A0AAX2ES31"/>
<evidence type="ECO:0000256" key="1">
    <source>
        <dbReference type="ARBA" id="ARBA00023015"/>
    </source>
</evidence>
<evidence type="ECO:0000256" key="3">
    <source>
        <dbReference type="ARBA" id="ARBA00023163"/>
    </source>
</evidence>
<dbReference type="InterPro" id="IPR001647">
    <property type="entry name" value="HTH_TetR"/>
</dbReference>
<evidence type="ECO:0000313" key="7">
    <source>
        <dbReference type="EMBL" id="SFU10627.1"/>
    </source>
</evidence>
<dbReference type="SUPFAM" id="SSF46689">
    <property type="entry name" value="Homeodomain-like"/>
    <property type="match status" value="1"/>
</dbReference>
<dbReference type="InterPro" id="IPR011075">
    <property type="entry name" value="TetR_C"/>
</dbReference>
<feature type="DNA-binding region" description="H-T-H motif" evidence="4">
    <location>
        <begin position="49"/>
        <end position="68"/>
    </location>
</feature>
<dbReference type="Gene3D" id="1.10.357.10">
    <property type="entry name" value="Tetracycline Repressor, domain 2"/>
    <property type="match status" value="1"/>
</dbReference>
<dbReference type="PANTHER" id="PTHR47506:SF1">
    <property type="entry name" value="HTH-TYPE TRANSCRIPTIONAL REGULATOR YJDC"/>
    <property type="match status" value="1"/>
</dbReference>
<dbReference type="PANTHER" id="PTHR47506">
    <property type="entry name" value="TRANSCRIPTIONAL REGULATORY PROTEIN"/>
    <property type="match status" value="1"/>
</dbReference>
<accession>A0AAX2ES31</accession>
<gene>
    <name evidence="7" type="ORF">SAMN03159428_04209</name>
    <name evidence="6" type="ORF">SAMN03159514_02342</name>
</gene>
<keyword evidence="3" id="KW-0804">Transcription</keyword>
<dbReference type="SUPFAM" id="SSF48498">
    <property type="entry name" value="Tetracyclin repressor-like, C-terminal domain"/>
    <property type="match status" value="1"/>
</dbReference>
<evidence type="ECO:0000313" key="8">
    <source>
        <dbReference type="Proteomes" id="UP000198760"/>
    </source>
</evidence>
<sequence>MTILFKIIVDQGERSFYHHRMNKKPTDTREKILTTAEQLIYRNGIHATGMDLLVKTSGVARKSIYRYFATKDDVAAAALNERDERWMQWFRTESDKGATPQQRILNMFTVLRGWFESEGFRGCAFINTAGEVGDPADPVRQIAKLHKQKLLDYTLELTEQLNIEQPAVLARQLLILIEGAITMSYVMGDCSAADSARDVAKLLLEQASS</sequence>
<dbReference type="Pfam" id="PF00440">
    <property type="entry name" value="TetR_N"/>
    <property type="match status" value="1"/>
</dbReference>
<dbReference type="Pfam" id="PF16925">
    <property type="entry name" value="TetR_C_13"/>
    <property type="match status" value="1"/>
</dbReference>
<comment type="caution">
    <text evidence="6">The sequence shown here is derived from an EMBL/GenBank/DDBJ whole genome shotgun (WGS) entry which is preliminary data.</text>
</comment>
<reference evidence="8 9" key="1">
    <citation type="submission" date="2016-10" db="EMBL/GenBank/DDBJ databases">
        <authorList>
            <person name="Varghese N."/>
            <person name="Submissions S."/>
        </authorList>
    </citation>
    <scope>NUCLEOTIDE SEQUENCE [LARGE SCALE GENOMIC DNA]</scope>
    <source>
        <strain evidence="7 8">NFIX06</strain>
        <strain evidence="6 9">NFIX08</strain>
    </source>
</reference>
<dbReference type="InterPro" id="IPR036271">
    <property type="entry name" value="Tet_transcr_reg_TetR-rel_C_sf"/>
</dbReference>
<evidence type="ECO:0000313" key="9">
    <source>
        <dbReference type="Proteomes" id="UP000199173"/>
    </source>
</evidence>
<dbReference type="Proteomes" id="UP000198760">
    <property type="component" value="Unassembled WGS sequence"/>
</dbReference>
<evidence type="ECO:0000259" key="5">
    <source>
        <dbReference type="PROSITE" id="PS50977"/>
    </source>
</evidence>
<dbReference type="PRINTS" id="PR00455">
    <property type="entry name" value="HTHTETR"/>
</dbReference>
<dbReference type="InterPro" id="IPR009057">
    <property type="entry name" value="Homeodomain-like_sf"/>
</dbReference>
<keyword evidence="2 4" id="KW-0238">DNA-binding</keyword>
<organism evidence="6 9">
    <name type="scientific">Kosakonia radicincitans</name>
    <dbReference type="NCBI Taxonomy" id="283686"/>
    <lineage>
        <taxon>Bacteria</taxon>
        <taxon>Pseudomonadati</taxon>
        <taxon>Pseudomonadota</taxon>
        <taxon>Gammaproteobacteria</taxon>
        <taxon>Enterobacterales</taxon>
        <taxon>Enterobacteriaceae</taxon>
        <taxon>Kosakonia</taxon>
    </lineage>
</organism>
<feature type="domain" description="HTH tetR-type" evidence="5">
    <location>
        <begin position="26"/>
        <end position="86"/>
    </location>
</feature>
<dbReference type="EMBL" id="FPAV01000013">
    <property type="protein sequence ID" value="SFU10627.1"/>
    <property type="molecule type" value="Genomic_DNA"/>
</dbReference>
<evidence type="ECO:0000313" key="6">
    <source>
        <dbReference type="EMBL" id="SFR13392.1"/>
    </source>
</evidence>
<dbReference type="EMBL" id="FOYJ01000005">
    <property type="protein sequence ID" value="SFR13392.1"/>
    <property type="molecule type" value="Genomic_DNA"/>
</dbReference>
<name>A0AAX2ES31_9ENTR</name>